<keyword evidence="2" id="KW-1185">Reference proteome</keyword>
<sequence>MFWAQVMAIRTFLNPRLERPFLPNLAGSGCRCEQGGRAKAHWTQTRKFELCASELSFNLDPFGMGVSVEECSPE</sequence>
<gene>
    <name evidence="1" type="ORF">CHARACLAT_013539</name>
</gene>
<name>A0ABU7DUG9_9TELE</name>
<accession>A0ABU7DUG9</accession>
<proteinExistence type="predicted"/>
<evidence type="ECO:0000313" key="1">
    <source>
        <dbReference type="EMBL" id="MED6277438.1"/>
    </source>
</evidence>
<protein>
    <submittedName>
        <fullName evidence="1">Uncharacterized protein</fullName>
    </submittedName>
</protein>
<reference evidence="1 2" key="1">
    <citation type="submission" date="2021-06" db="EMBL/GenBank/DDBJ databases">
        <authorList>
            <person name="Palmer J.M."/>
        </authorList>
    </citation>
    <scope>NUCLEOTIDE SEQUENCE [LARGE SCALE GENOMIC DNA]</scope>
    <source>
        <strain evidence="1 2">CL_MEX2019</strain>
        <tissue evidence="1">Muscle</tissue>
    </source>
</reference>
<comment type="caution">
    <text evidence="1">The sequence shown here is derived from an EMBL/GenBank/DDBJ whole genome shotgun (WGS) entry which is preliminary data.</text>
</comment>
<organism evidence="1 2">
    <name type="scientific">Characodon lateralis</name>
    <dbReference type="NCBI Taxonomy" id="208331"/>
    <lineage>
        <taxon>Eukaryota</taxon>
        <taxon>Metazoa</taxon>
        <taxon>Chordata</taxon>
        <taxon>Craniata</taxon>
        <taxon>Vertebrata</taxon>
        <taxon>Euteleostomi</taxon>
        <taxon>Actinopterygii</taxon>
        <taxon>Neopterygii</taxon>
        <taxon>Teleostei</taxon>
        <taxon>Neoteleostei</taxon>
        <taxon>Acanthomorphata</taxon>
        <taxon>Ovalentaria</taxon>
        <taxon>Atherinomorphae</taxon>
        <taxon>Cyprinodontiformes</taxon>
        <taxon>Goodeidae</taxon>
        <taxon>Characodon</taxon>
    </lineage>
</organism>
<evidence type="ECO:0000313" key="2">
    <source>
        <dbReference type="Proteomes" id="UP001352852"/>
    </source>
</evidence>
<dbReference type="Proteomes" id="UP001352852">
    <property type="component" value="Unassembled WGS sequence"/>
</dbReference>
<dbReference type="EMBL" id="JAHUTJ010033769">
    <property type="protein sequence ID" value="MED6277438.1"/>
    <property type="molecule type" value="Genomic_DNA"/>
</dbReference>